<evidence type="ECO:0000313" key="4">
    <source>
        <dbReference type="Proteomes" id="UP000249799"/>
    </source>
</evidence>
<keyword evidence="1 3" id="KW-0378">Hydrolase</keyword>
<dbReference type="SUPFAM" id="SSF55031">
    <property type="entry name" value="Bacterial exopeptidase dimerisation domain"/>
    <property type="match status" value="1"/>
</dbReference>
<dbReference type="KEGG" id="bsed:DN745_01940"/>
<dbReference type="GO" id="GO:0050118">
    <property type="term" value="F:N-acetyldiaminopimelate deacetylase activity"/>
    <property type="evidence" value="ECO:0007669"/>
    <property type="project" value="UniProtKB-ARBA"/>
</dbReference>
<dbReference type="PIRSF" id="PIRSF005962">
    <property type="entry name" value="Pept_M20D_amidohydro"/>
    <property type="match status" value="1"/>
</dbReference>
<keyword evidence="4" id="KW-1185">Reference proteome</keyword>
<reference evidence="3 4" key="1">
    <citation type="submission" date="2018-06" db="EMBL/GenBank/DDBJ databases">
        <title>Lujinxingia sediminis gen. nov. sp. nov., a new facultative anaerobic member of the class Deltaproteobacteria, and proposal of Lujinxingaceae fam. nov.</title>
        <authorList>
            <person name="Guo L.-Y."/>
            <person name="Li C.-M."/>
            <person name="Wang S."/>
            <person name="Du Z.-J."/>
        </authorList>
    </citation>
    <scope>NUCLEOTIDE SEQUENCE [LARGE SCALE GENOMIC DNA]</scope>
    <source>
        <strain evidence="3 4">FA350</strain>
    </source>
</reference>
<dbReference type="OrthoDB" id="9777385at2"/>
<dbReference type="EMBL" id="CP030032">
    <property type="protein sequence ID" value="AWV88161.1"/>
    <property type="molecule type" value="Genomic_DNA"/>
</dbReference>
<feature type="binding site" evidence="2">
    <location>
        <position position="150"/>
    </location>
    <ligand>
        <name>Mn(2+)</name>
        <dbReference type="ChEBI" id="CHEBI:29035"/>
        <label>2</label>
    </ligand>
</feature>
<dbReference type="Pfam" id="PF07687">
    <property type="entry name" value="M20_dimer"/>
    <property type="match status" value="1"/>
</dbReference>
<dbReference type="PANTHER" id="PTHR11014:SF63">
    <property type="entry name" value="METALLOPEPTIDASE, PUTATIVE (AFU_ORTHOLOGUE AFUA_6G09600)-RELATED"/>
    <property type="match status" value="1"/>
</dbReference>
<dbReference type="GO" id="GO:0046872">
    <property type="term" value="F:metal ion binding"/>
    <property type="evidence" value="ECO:0007669"/>
    <property type="project" value="UniProtKB-KW"/>
</dbReference>
<dbReference type="Pfam" id="PF01546">
    <property type="entry name" value="Peptidase_M20"/>
    <property type="match status" value="1"/>
</dbReference>
<feature type="binding site" evidence="2">
    <location>
        <position position="116"/>
    </location>
    <ligand>
        <name>Mn(2+)</name>
        <dbReference type="ChEBI" id="CHEBI:29035"/>
        <label>2</label>
    </ligand>
</feature>
<evidence type="ECO:0000256" key="1">
    <source>
        <dbReference type="ARBA" id="ARBA00022801"/>
    </source>
</evidence>
<dbReference type="InterPro" id="IPR036264">
    <property type="entry name" value="Bact_exopeptidase_dim_dom"/>
</dbReference>
<dbReference type="RefSeq" id="WP_111331661.1">
    <property type="nucleotide sequence ID" value="NZ_CP030032.1"/>
</dbReference>
<keyword evidence="2" id="KW-0479">Metal-binding</keyword>
<dbReference type="FunFam" id="3.30.70.360:FF:000001">
    <property type="entry name" value="N-acetyldiaminopimelate deacetylase"/>
    <property type="match status" value="1"/>
</dbReference>
<dbReference type="NCBIfam" id="TIGR01891">
    <property type="entry name" value="amidohydrolases"/>
    <property type="match status" value="1"/>
</dbReference>
<dbReference type="AlphaFoldDB" id="A0A2Z4FGP5"/>
<comment type="cofactor">
    <cofactor evidence="2">
        <name>Mn(2+)</name>
        <dbReference type="ChEBI" id="CHEBI:29035"/>
    </cofactor>
    <text evidence="2">The Mn(2+) ion enhances activity.</text>
</comment>
<dbReference type="GO" id="GO:0019877">
    <property type="term" value="P:diaminopimelate biosynthetic process"/>
    <property type="evidence" value="ECO:0007669"/>
    <property type="project" value="UniProtKB-ARBA"/>
</dbReference>
<feature type="binding site" evidence="2">
    <location>
        <position position="181"/>
    </location>
    <ligand>
        <name>Mn(2+)</name>
        <dbReference type="ChEBI" id="CHEBI:29035"/>
        <label>2</label>
    </ligand>
</feature>
<evidence type="ECO:0000313" key="3">
    <source>
        <dbReference type="EMBL" id="AWV88161.1"/>
    </source>
</evidence>
<evidence type="ECO:0000256" key="2">
    <source>
        <dbReference type="PIRSR" id="PIRSR005962-1"/>
    </source>
</evidence>
<sequence>MSELHSIMSESDISVDSGLSQVAEERLVAWRRHLHAHPELSNQEEQTARYIEAQLEAMGVADIQRVAGTGVVALIEGAHPGATLGWRADIDALPILESNEVAYRSTNPGVMHACGHDVHTSVGLGLAAQLQARRGELHGRVKFIFQPAEEASPEDEPIGAEKMVLAGVLEAPRVDAIFALHCMPTLDVGKIGYTSGGVWAGSDLVEITVHGQKAHGAYPHEGVDAVLVSAHLVCALQSIVSRGVDARRACVVTIGQVRAGNSYNILADRAELTGIVRAFAEEDSNLAIAQVRRIAHNICEGFGASCEVKITQGARPVINDPVLQKQTVDALVKRFGAEEIVSHEAQLGAEDFAAFSREVPGCYLFLGIRDASRGIVNALHTPNFNVDERCLAFGVARFAPILLELGRSWKA</sequence>
<accession>A0A2Z4FGP5</accession>
<gene>
    <name evidence="3" type="ORF">DN745_01940</name>
</gene>
<dbReference type="Gene3D" id="3.30.70.360">
    <property type="match status" value="1"/>
</dbReference>
<dbReference type="InterPro" id="IPR002933">
    <property type="entry name" value="Peptidase_M20"/>
</dbReference>
<dbReference type="SUPFAM" id="SSF53187">
    <property type="entry name" value="Zn-dependent exopeptidases"/>
    <property type="match status" value="1"/>
</dbReference>
<feature type="binding site" evidence="2">
    <location>
        <position position="114"/>
    </location>
    <ligand>
        <name>Mn(2+)</name>
        <dbReference type="ChEBI" id="CHEBI:29035"/>
        <label>2</label>
    </ligand>
</feature>
<keyword evidence="2" id="KW-0464">Manganese</keyword>
<feature type="binding site" evidence="2">
    <location>
        <position position="380"/>
    </location>
    <ligand>
        <name>Mn(2+)</name>
        <dbReference type="ChEBI" id="CHEBI:29035"/>
        <label>2</label>
    </ligand>
</feature>
<protein>
    <submittedName>
        <fullName evidence="3">Amidohydrolase</fullName>
    </submittedName>
</protein>
<dbReference type="PANTHER" id="PTHR11014">
    <property type="entry name" value="PEPTIDASE M20 FAMILY MEMBER"/>
    <property type="match status" value="1"/>
</dbReference>
<organism evidence="3 4">
    <name type="scientific">Bradymonas sediminis</name>
    <dbReference type="NCBI Taxonomy" id="1548548"/>
    <lineage>
        <taxon>Bacteria</taxon>
        <taxon>Deltaproteobacteria</taxon>
        <taxon>Bradymonadales</taxon>
        <taxon>Bradymonadaceae</taxon>
        <taxon>Bradymonas</taxon>
    </lineage>
</organism>
<name>A0A2Z4FGP5_9DELT</name>
<dbReference type="InterPro" id="IPR011650">
    <property type="entry name" value="Peptidase_M20_dimer"/>
</dbReference>
<proteinExistence type="predicted"/>
<dbReference type="InterPro" id="IPR017439">
    <property type="entry name" value="Amidohydrolase"/>
</dbReference>
<dbReference type="Proteomes" id="UP000249799">
    <property type="component" value="Chromosome"/>
</dbReference>
<dbReference type="Gene3D" id="3.40.630.10">
    <property type="entry name" value="Zn peptidases"/>
    <property type="match status" value="1"/>
</dbReference>